<dbReference type="GO" id="GO:0008270">
    <property type="term" value="F:zinc ion binding"/>
    <property type="evidence" value="ECO:0007669"/>
    <property type="project" value="UniProtKB-KW"/>
</dbReference>
<sequence>MSSEERNISATEELPDFLTDDEGSDTSSQSNVSQNATSEYNQAVIDAEIRSRNAEIRSQFDQYLQTNFTQGLTDRQHVSEAWMFYIRYMMKINDECSMSMNEAGNELRLEYSEKAEASFKVFYTSVGLRRSHADSQQNQAIDELLTPVLIDETQIESALCPICTEKYDSSTDDAASHGACMVPDCKHVFGRKCIKKWIKEEEKSTCPVCRGKIDIPIGPPVSYDDLFDLIFLPERNQELHWQGQSRMTAASQN</sequence>
<dbReference type="InterPro" id="IPR013083">
    <property type="entry name" value="Znf_RING/FYVE/PHD"/>
</dbReference>
<feature type="compositionally biased region" description="Polar residues" evidence="2">
    <location>
        <begin position="25"/>
        <end position="38"/>
    </location>
</feature>
<dbReference type="GO" id="GO:0005634">
    <property type="term" value="C:nucleus"/>
    <property type="evidence" value="ECO:0007669"/>
    <property type="project" value="InterPro"/>
</dbReference>
<feature type="compositionally biased region" description="Acidic residues" evidence="2">
    <location>
        <begin position="13"/>
        <end position="24"/>
    </location>
</feature>
<dbReference type="PANTHER" id="PTHR16047:SF7">
    <property type="entry name" value="E3 UBIQUITIN-PROTEIN LIGASE RFWD3"/>
    <property type="match status" value="1"/>
</dbReference>
<dbReference type="PANTHER" id="PTHR16047">
    <property type="entry name" value="RFWD3 PROTEIN"/>
    <property type="match status" value="1"/>
</dbReference>
<dbReference type="GO" id="GO:0004842">
    <property type="term" value="F:ubiquitin-protein transferase activity"/>
    <property type="evidence" value="ECO:0007669"/>
    <property type="project" value="InterPro"/>
</dbReference>
<proteinExistence type="predicted"/>
<evidence type="ECO:0000256" key="2">
    <source>
        <dbReference type="SAM" id="MobiDB-lite"/>
    </source>
</evidence>
<dbReference type="EMBL" id="PHWZ01000414">
    <property type="protein sequence ID" value="TEY40892.1"/>
    <property type="molecule type" value="Genomic_DNA"/>
</dbReference>
<dbReference type="SUPFAM" id="SSF57850">
    <property type="entry name" value="RING/U-box"/>
    <property type="match status" value="1"/>
</dbReference>
<feature type="region of interest" description="Disordered" evidence="2">
    <location>
        <begin position="1"/>
        <end position="38"/>
    </location>
</feature>
<dbReference type="Gene3D" id="3.30.40.10">
    <property type="entry name" value="Zinc/RING finger domain, C3HC4 (zinc finger)"/>
    <property type="match status" value="1"/>
</dbReference>
<comment type="caution">
    <text evidence="4">The sequence shown here is derived from an EMBL/GenBank/DDBJ whole genome shotgun (WGS) entry which is preliminary data.</text>
</comment>
<keyword evidence="1" id="KW-0863">Zinc-finger</keyword>
<evidence type="ECO:0000259" key="3">
    <source>
        <dbReference type="PROSITE" id="PS50089"/>
    </source>
</evidence>
<gene>
    <name evidence="4" type="ORF">BOTCAL_0415g00120</name>
</gene>
<organism evidence="4 5">
    <name type="scientific">Botryotinia calthae</name>
    <dbReference type="NCBI Taxonomy" id="38488"/>
    <lineage>
        <taxon>Eukaryota</taxon>
        <taxon>Fungi</taxon>
        <taxon>Dikarya</taxon>
        <taxon>Ascomycota</taxon>
        <taxon>Pezizomycotina</taxon>
        <taxon>Leotiomycetes</taxon>
        <taxon>Helotiales</taxon>
        <taxon>Sclerotiniaceae</taxon>
        <taxon>Botryotinia</taxon>
    </lineage>
</organism>
<keyword evidence="1" id="KW-0479">Metal-binding</keyword>
<keyword evidence="5" id="KW-1185">Reference proteome</keyword>
<name>A0A4Y8CPM9_9HELO</name>
<accession>A0A4Y8CPM9</accession>
<dbReference type="Proteomes" id="UP000297299">
    <property type="component" value="Unassembled WGS sequence"/>
</dbReference>
<dbReference type="InterPro" id="IPR001841">
    <property type="entry name" value="Znf_RING"/>
</dbReference>
<reference evidence="4 5" key="1">
    <citation type="submission" date="2017-11" db="EMBL/GenBank/DDBJ databases">
        <title>Comparative genomics of Botrytis spp.</title>
        <authorList>
            <person name="Valero-Jimenez C.A."/>
            <person name="Tapia P."/>
            <person name="Veloso J."/>
            <person name="Silva-Moreno E."/>
            <person name="Staats M."/>
            <person name="Valdes J.H."/>
            <person name="Van Kan J.A.L."/>
        </authorList>
    </citation>
    <scope>NUCLEOTIDE SEQUENCE [LARGE SCALE GENOMIC DNA]</scope>
    <source>
        <strain evidence="4 5">MUCL2830</strain>
    </source>
</reference>
<dbReference type="PROSITE" id="PS50089">
    <property type="entry name" value="ZF_RING_2"/>
    <property type="match status" value="1"/>
</dbReference>
<dbReference type="OrthoDB" id="8062037at2759"/>
<evidence type="ECO:0000313" key="4">
    <source>
        <dbReference type="EMBL" id="TEY40892.1"/>
    </source>
</evidence>
<dbReference type="AlphaFoldDB" id="A0A4Y8CPM9"/>
<keyword evidence="1" id="KW-0862">Zinc</keyword>
<evidence type="ECO:0000313" key="5">
    <source>
        <dbReference type="Proteomes" id="UP000297299"/>
    </source>
</evidence>
<dbReference type="GO" id="GO:0016567">
    <property type="term" value="P:protein ubiquitination"/>
    <property type="evidence" value="ECO:0007669"/>
    <property type="project" value="InterPro"/>
</dbReference>
<dbReference type="Pfam" id="PF13639">
    <property type="entry name" value="zf-RING_2"/>
    <property type="match status" value="1"/>
</dbReference>
<dbReference type="GO" id="GO:0036297">
    <property type="term" value="P:interstrand cross-link repair"/>
    <property type="evidence" value="ECO:0007669"/>
    <property type="project" value="InterPro"/>
</dbReference>
<dbReference type="STRING" id="38488.A0A4Y8CPM9"/>
<dbReference type="SMART" id="SM00184">
    <property type="entry name" value="RING"/>
    <property type="match status" value="1"/>
</dbReference>
<dbReference type="InterPro" id="IPR037381">
    <property type="entry name" value="RFWD3"/>
</dbReference>
<protein>
    <recommendedName>
        <fullName evidence="3">RING-type domain-containing protein</fullName>
    </recommendedName>
</protein>
<feature type="domain" description="RING-type" evidence="3">
    <location>
        <begin position="160"/>
        <end position="210"/>
    </location>
</feature>
<evidence type="ECO:0000256" key="1">
    <source>
        <dbReference type="PROSITE-ProRule" id="PRU00175"/>
    </source>
</evidence>